<proteinExistence type="predicted"/>
<protein>
    <recommendedName>
        <fullName evidence="4">Circumsporozoite protein</fullName>
    </recommendedName>
</protein>
<organism evidence="2 3">
    <name type="scientific">Sphingomonas natans</name>
    <dbReference type="NCBI Taxonomy" id="3063330"/>
    <lineage>
        <taxon>Bacteria</taxon>
        <taxon>Pseudomonadati</taxon>
        <taxon>Pseudomonadota</taxon>
        <taxon>Alphaproteobacteria</taxon>
        <taxon>Sphingomonadales</taxon>
        <taxon>Sphingomonadaceae</taxon>
        <taxon>Sphingomonas</taxon>
    </lineage>
</organism>
<keyword evidence="3" id="KW-1185">Reference proteome</keyword>
<sequence>MKKVVFVLAAAGLMSLAACSKQTPAENSVDATANALDNAGENLEDMAENTSNDMAADALGNAAENAHDAADAVEANKS</sequence>
<evidence type="ECO:0000313" key="2">
    <source>
        <dbReference type="EMBL" id="MDO6413156.1"/>
    </source>
</evidence>
<name>A0ABT8Y4B2_9SPHN</name>
<comment type="caution">
    <text evidence="2">The sequence shown here is derived from an EMBL/GenBank/DDBJ whole genome shotgun (WGS) entry which is preliminary data.</text>
</comment>
<feature type="signal peptide" evidence="1">
    <location>
        <begin position="1"/>
        <end position="20"/>
    </location>
</feature>
<evidence type="ECO:0000256" key="1">
    <source>
        <dbReference type="SAM" id="SignalP"/>
    </source>
</evidence>
<dbReference type="RefSeq" id="WP_303539471.1">
    <property type="nucleotide sequence ID" value="NZ_JAUOTP010000001.1"/>
</dbReference>
<feature type="chain" id="PRO_5045133968" description="Circumsporozoite protein" evidence="1">
    <location>
        <begin position="21"/>
        <end position="78"/>
    </location>
</feature>
<reference evidence="2" key="1">
    <citation type="submission" date="2023-07" db="EMBL/GenBank/DDBJ databases">
        <authorList>
            <person name="Kim M."/>
        </authorList>
    </citation>
    <scope>NUCLEOTIDE SEQUENCE</scope>
    <source>
        <strain evidence="2">BIUV-7</strain>
    </source>
</reference>
<keyword evidence="1" id="KW-0732">Signal</keyword>
<accession>A0ABT8Y4B2</accession>
<gene>
    <name evidence="2" type="ORF">Q4F19_02060</name>
</gene>
<dbReference type="Proteomes" id="UP001169764">
    <property type="component" value="Unassembled WGS sequence"/>
</dbReference>
<dbReference type="EMBL" id="JAUOTP010000001">
    <property type="protein sequence ID" value="MDO6413156.1"/>
    <property type="molecule type" value="Genomic_DNA"/>
</dbReference>
<evidence type="ECO:0008006" key="4">
    <source>
        <dbReference type="Google" id="ProtNLM"/>
    </source>
</evidence>
<evidence type="ECO:0000313" key="3">
    <source>
        <dbReference type="Proteomes" id="UP001169764"/>
    </source>
</evidence>
<dbReference type="PROSITE" id="PS51257">
    <property type="entry name" value="PROKAR_LIPOPROTEIN"/>
    <property type="match status" value="1"/>
</dbReference>